<feature type="compositionally biased region" description="Polar residues" evidence="1">
    <location>
        <begin position="1"/>
        <end position="38"/>
    </location>
</feature>
<evidence type="ECO:0000313" key="3">
    <source>
        <dbReference type="Proteomes" id="UP001177140"/>
    </source>
</evidence>
<accession>A0AA41VCD0</accession>
<feature type="non-terminal residue" evidence="2">
    <location>
        <position position="1"/>
    </location>
</feature>
<reference evidence="2" key="1">
    <citation type="submission" date="2022-03" db="EMBL/GenBank/DDBJ databases">
        <title>A functionally conserved STORR gene fusion in Papaver species that diverged 16.8 million years ago.</title>
        <authorList>
            <person name="Catania T."/>
        </authorList>
    </citation>
    <scope>NUCLEOTIDE SEQUENCE</scope>
    <source>
        <strain evidence="2">S-191538</strain>
    </source>
</reference>
<dbReference type="Proteomes" id="UP001177140">
    <property type="component" value="Unassembled WGS sequence"/>
</dbReference>
<gene>
    <name evidence="2" type="ORF">MKW94_005414</name>
</gene>
<proteinExistence type="predicted"/>
<comment type="caution">
    <text evidence="2">The sequence shown here is derived from an EMBL/GenBank/DDBJ whole genome shotgun (WGS) entry which is preliminary data.</text>
</comment>
<protein>
    <submittedName>
        <fullName evidence="2">Uncharacterized protein</fullName>
    </submittedName>
</protein>
<dbReference type="AlphaFoldDB" id="A0AA41VCD0"/>
<evidence type="ECO:0000256" key="1">
    <source>
        <dbReference type="SAM" id="MobiDB-lite"/>
    </source>
</evidence>
<evidence type="ECO:0000313" key="2">
    <source>
        <dbReference type="EMBL" id="MCL7038283.1"/>
    </source>
</evidence>
<feature type="compositionally biased region" description="Low complexity" evidence="1">
    <location>
        <begin position="46"/>
        <end position="108"/>
    </location>
</feature>
<feature type="region of interest" description="Disordered" evidence="1">
    <location>
        <begin position="1"/>
        <end position="124"/>
    </location>
</feature>
<keyword evidence="3" id="KW-1185">Reference proteome</keyword>
<organism evidence="2 3">
    <name type="scientific">Papaver nudicaule</name>
    <name type="common">Iceland poppy</name>
    <dbReference type="NCBI Taxonomy" id="74823"/>
    <lineage>
        <taxon>Eukaryota</taxon>
        <taxon>Viridiplantae</taxon>
        <taxon>Streptophyta</taxon>
        <taxon>Embryophyta</taxon>
        <taxon>Tracheophyta</taxon>
        <taxon>Spermatophyta</taxon>
        <taxon>Magnoliopsida</taxon>
        <taxon>Ranunculales</taxon>
        <taxon>Papaveraceae</taxon>
        <taxon>Papaveroideae</taxon>
        <taxon>Papaver</taxon>
    </lineage>
</organism>
<feature type="compositionally biased region" description="Basic residues" evidence="1">
    <location>
        <begin position="110"/>
        <end position="124"/>
    </location>
</feature>
<name>A0AA41VCD0_PAPNU</name>
<sequence>RCRQSGHNVQTCQSGKIGSNPKNKPTRTEVNATSQQLPRSGGVARGFSAGAETSAAGAARGFSAGAGTSAAGGRRSTRSTRSQGFFRHFFPDAQARQTATASTASGTTNNKRKGVVQQKGKNKK</sequence>
<dbReference type="EMBL" id="JAJJMA010188907">
    <property type="protein sequence ID" value="MCL7038283.1"/>
    <property type="molecule type" value="Genomic_DNA"/>
</dbReference>